<sequence>MGSNHARADERGGSRDLLFVFLSQRKGWEIPRRCAWVWFGVEKVVI</sequence>
<proteinExistence type="predicted"/>
<evidence type="ECO:0000313" key="1">
    <source>
        <dbReference type="EMBL" id="JAD54746.1"/>
    </source>
</evidence>
<name>A0A0A9AUE9_ARUDO</name>
<protein>
    <submittedName>
        <fullName evidence="1">Uncharacterized protein</fullName>
    </submittedName>
</protein>
<reference evidence="1" key="2">
    <citation type="journal article" date="2015" name="Data Brief">
        <title>Shoot transcriptome of the giant reed, Arundo donax.</title>
        <authorList>
            <person name="Barrero R.A."/>
            <person name="Guerrero F.D."/>
            <person name="Moolhuijzen P."/>
            <person name="Goolsby J.A."/>
            <person name="Tidwell J."/>
            <person name="Bellgard S.E."/>
            <person name="Bellgard M.I."/>
        </authorList>
    </citation>
    <scope>NUCLEOTIDE SEQUENCE</scope>
    <source>
        <tissue evidence="1">Shoot tissue taken approximately 20 cm above the soil surface</tissue>
    </source>
</reference>
<accession>A0A0A9AUE9</accession>
<organism evidence="1">
    <name type="scientific">Arundo donax</name>
    <name type="common">Giant reed</name>
    <name type="synonym">Donax arundinaceus</name>
    <dbReference type="NCBI Taxonomy" id="35708"/>
    <lineage>
        <taxon>Eukaryota</taxon>
        <taxon>Viridiplantae</taxon>
        <taxon>Streptophyta</taxon>
        <taxon>Embryophyta</taxon>
        <taxon>Tracheophyta</taxon>
        <taxon>Spermatophyta</taxon>
        <taxon>Magnoliopsida</taxon>
        <taxon>Liliopsida</taxon>
        <taxon>Poales</taxon>
        <taxon>Poaceae</taxon>
        <taxon>PACMAD clade</taxon>
        <taxon>Arundinoideae</taxon>
        <taxon>Arundineae</taxon>
        <taxon>Arundo</taxon>
    </lineage>
</organism>
<reference evidence="1" key="1">
    <citation type="submission" date="2014-09" db="EMBL/GenBank/DDBJ databases">
        <authorList>
            <person name="Magalhaes I.L.F."/>
            <person name="Oliveira U."/>
            <person name="Santos F.R."/>
            <person name="Vidigal T.H.D.A."/>
            <person name="Brescovit A.D."/>
            <person name="Santos A.J."/>
        </authorList>
    </citation>
    <scope>NUCLEOTIDE SEQUENCE</scope>
    <source>
        <tissue evidence="1">Shoot tissue taken approximately 20 cm above the soil surface</tissue>
    </source>
</reference>
<dbReference type="EMBL" id="GBRH01243149">
    <property type="protein sequence ID" value="JAD54746.1"/>
    <property type="molecule type" value="Transcribed_RNA"/>
</dbReference>
<dbReference type="AlphaFoldDB" id="A0A0A9AUE9"/>